<organism evidence="4 5">
    <name type="scientific">Ferrimonas sediminum</name>
    <dbReference type="NCBI Taxonomy" id="718193"/>
    <lineage>
        <taxon>Bacteria</taxon>
        <taxon>Pseudomonadati</taxon>
        <taxon>Pseudomonadota</taxon>
        <taxon>Gammaproteobacteria</taxon>
        <taxon>Alteromonadales</taxon>
        <taxon>Ferrimonadaceae</taxon>
        <taxon>Ferrimonas</taxon>
    </lineage>
</organism>
<reference evidence="5" key="1">
    <citation type="submission" date="2016-10" db="EMBL/GenBank/DDBJ databases">
        <authorList>
            <person name="Varghese N."/>
            <person name="Submissions S."/>
        </authorList>
    </citation>
    <scope>NUCLEOTIDE SEQUENCE [LARGE SCALE GENOMIC DNA]</scope>
    <source>
        <strain evidence="5">DSM 23317</strain>
    </source>
</reference>
<evidence type="ECO:0000256" key="1">
    <source>
        <dbReference type="ARBA" id="ARBA00008324"/>
    </source>
</evidence>
<name>A0A1G8R4A5_9GAMM</name>
<dbReference type="NCBIfam" id="TIGR00369">
    <property type="entry name" value="unchar_dom_1"/>
    <property type="match status" value="1"/>
</dbReference>
<dbReference type="CDD" id="cd03443">
    <property type="entry name" value="PaaI_thioesterase"/>
    <property type="match status" value="1"/>
</dbReference>
<dbReference type="Proteomes" id="UP000199527">
    <property type="component" value="Unassembled WGS sequence"/>
</dbReference>
<dbReference type="EMBL" id="FNEM01000005">
    <property type="protein sequence ID" value="SDJ11814.1"/>
    <property type="molecule type" value="Genomic_DNA"/>
</dbReference>
<protein>
    <submittedName>
        <fullName evidence="4">Uncharacterized domain 1-containing protein</fullName>
    </submittedName>
</protein>
<keyword evidence="2" id="KW-0378">Hydrolase</keyword>
<dbReference type="InterPro" id="IPR006683">
    <property type="entry name" value="Thioestr_dom"/>
</dbReference>
<dbReference type="InterPro" id="IPR039298">
    <property type="entry name" value="ACOT13"/>
</dbReference>
<evidence type="ECO:0000313" key="5">
    <source>
        <dbReference type="Proteomes" id="UP000199527"/>
    </source>
</evidence>
<dbReference type="InterPro" id="IPR029069">
    <property type="entry name" value="HotDog_dom_sf"/>
</dbReference>
<evidence type="ECO:0000313" key="4">
    <source>
        <dbReference type="EMBL" id="SDJ11814.1"/>
    </source>
</evidence>
<proteinExistence type="inferred from homology"/>
<dbReference type="SUPFAM" id="SSF54637">
    <property type="entry name" value="Thioesterase/thiol ester dehydrase-isomerase"/>
    <property type="match status" value="1"/>
</dbReference>
<dbReference type="Pfam" id="PF03061">
    <property type="entry name" value="4HBT"/>
    <property type="match status" value="1"/>
</dbReference>
<evidence type="ECO:0000256" key="2">
    <source>
        <dbReference type="ARBA" id="ARBA00022801"/>
    </source>
</evidence>
<gene>
    <name evidence="4" type="ORF">SAMN04488540_10554</name>
</gene>
<dbReference type="AlphaFoldDB" id="A0A1G8R4A5"/>
<dbReference type="InterPro" id="IPR003736">
    <property type="entry name" value="PAAI_dom"/>
</dbReference>
<dbReference type="OrthoDB" id="9813282at2"/>
<keyword evidence="5" id="KW-1185">Reference proteome</keyword>
<dbReference type="PANTHER" id="PTHR21660:SF1">
    <property type="entry name" value="ACYL-COENZYME A THIOESTERASE 13"/>
    <property type="match status" value="1"/>
</dbReference>
<dbReference type="GO" id="GO:0047617">
    <property type="term" value="F:fatty acyl-CoA hydrolase activity"/>
    <property type="evidence" value="ECO:0007669"/>
    <property type="project" value="InterPro"/>
</dbReference>
<dbReference type="Gene3D" id="3.10.129.10">
    <property type="entry name" value="Hotdog Thioesterase"/>
    <property type="match status" value="1"/>
</dbReference>
<dbReference type="PANTHER" id="PTHR21660">
    <property type="entry name" value="THIOESTERASE SUPERFAMILY MEMBER-RELATED"/>
    <property type="match status" value="1"/>
</dbReference>
<comment type="similarity">
    <text evidence="1">Belongs to the thioesterase PaaI family.</text>
</comment>
<accession>A0A1G8R4A5</accession>
<feature type="domain" description="Thioesterase" evidence="3">
    <location>
        <begin position="56"/>
        <end position="131"/>
    </location>
</feature>
<dbReference type="RefSeq" id="WP_090364543.1">
    <property type="nucleotide sequence ID" value="NZ_FNEM01000005.1"/>
</dbReference>
<evidence type="ECO:0000259" key="3">
    <source>
        <dbReference type="Pfam" id="PF03061"/>
    </source>
</evidence>
<sequence length="145" mass="15070">MNPMNLTGLQLMQAMIDGQLPAPSISHTIPMVATGAEAGKVRFEVQADDRHLNPLGGVHGGFTATVMDSVTGCAVHTLLSAGVGYGTVDLNVKMVRPVPRGVTLIAEGKVINLSRSLGISEGTLTDRDGKVYAHATASCMIQAMA</sequence>